<evidence type="ECO:0000256" key="1">
    <source>
        <dbReference type="ARBA" id="ARBA00004502"/>
    </source>
</evidence>
<dbReference type="PANTHER" id="PTHR13390:SF0">
    <property type="entry name" value="LIPID DROPLET-ASSOCIATED HYDROLASE"/>
    <property type="match status" value="1"/>
</dbReference>
<dbReference type="EMBL" id="JAFJYH010000004">
    <property type="protein sequence ID" value="KAG4426186.1"/>
    <property type="molecule type" value="Genomic_DNA"/>
</dbReference>
<keyword evidence="3" id="KW-0551">Lipid droplet</keyword>
<dbReference type="GO" id="GO:0005811">
    <property type="term" value="C:lipid droplet"/>
    <property type="evidence" value="ECO:0007669"/>
    <property type="project" value="UniProtKB-SubCell"/>
</dbReference>
<keyword evidence="4" id="KW-0378">Hydrolase</keyword>
<comment type="caution">
    <text evidence="6">The sequence shown here is derived from an EMBL/GenBank/DDBJ whole genome shotgun (WGS) entry which is preliminary data.</text>
</comment>
<dbReference type="Proteomes" id="UP000664132">
    <property type="component" value="Unassembled WGS sequence"/>
</dbReference>
<proteinExistence type="inferred from homology"/>
<dbReference type="GO" id="GO:0016298">
    <property type="term" value="F:lipase activity"/>
    <property type="evidence" value="ECO:0007669"/>
    <property type="project" value="InterPro"/>
</dbReference>
<feature type="region of interest" description="Disordered" evidence="5">
    <location>
        <begin position="1"/>
        <end position="27"/>
    </location>
</feature>
<dbReference type="InterPro" id="IPR019363">
    <property type="entry name" value="LDAH"/>
</dbReference>
<organism evidence="6 7">
    <name type="scientific">Cadophora malorum</name>
    <dbReference type="NCBI Taxonomy" id="108018"/>
    <lineage>
        <taxon>Eukaryota</taxon>
        <taxon>Fungi</taxon>
        <taxon>Dikarya</taxon>
        <taxon>Ascomycota</taxon>
        <taxon>Pezizomycotina</taxon>
        <taxon>Leotiomycetes</taxon>
        <taxon>Helotiales</taxon>
        <taxon>Ploettnerulaceae</taxon>
        <taxon>Cadophora</taxon>
    </lineage>
</organism>
<comment type="subcellular location">
    <subcellularLocation>
        <location evidence="1">Lipid droplet</location>
    </subcellularLocation>
</comment>
<evidence type="ECO:0000256" key="5">
    <source>
        <dbReference type="SAM" id="MobiDB-lite"/>
    </source>
</evidence>
<comment type="similarity">
    <text evidence="2">Belongs to the AB hydrolase superfamily. LDAH family.</text>
</comment>
<evidence type="ECO:0000313" key="6">
    <source>
        <dbReference type="EMBL" id="KAG4426186.1"/>
    </source>
</evidence>
<accession>A0A8H8BW50</accession>
<name>A0A8H8BW50_9HELO</name>
<evidence type="ECO:0000313" key="7">
    <source>
        <dbReference type="Proteomes" id="UP000664132"/>
    </source>
</evidence>
<sequence>MSAQPTPHSLQITSPNTTVNTPSQISIHPSSTLPSASHHLIFFITGNPGLIGYYNTFLHSLHSILSTAQASQTIYHIHGKSLAGFVDSDTETRTAPYSLEEQIEITLSALKSQRVLSGPKKDQNYDSVILIGHSVGSYILLEIIKRLGKSSPVRISAGILLFPTITHIAKSPSGGKISTLFRIPDFPKKVGTVAKRLIYLAPGGVLPWLVGLVARMPKEAAEVTTSFLRSQMGVWQALHMAKDEMDFITEDKWDEDIWGIEHEDPDTKSRSPNLIFYFGQNDHWVADHTRDALIAARGREEGDRQSSKPIMMIDESGIPHGFCIRHSETVAEKVGVWIKELMADL</sequence>
<dbReference type="PANTHER" id="PTHR13390">
    <property type="entry name" value="LIPASE"/>
    <property type="match status" value="1"/>
</dbReference>
<evidence type="ECO:0000256" key="4">
    <source>
        <dbReference type="ARBA" id="ARBA00022801"/>
    </source>
</evidence>
<evidence type="ECO:0000256" key="2">
    <source>
        <dbReference type="ARBA" id="ARBA00008300"/>
    </source>
</evidence>
<evidence type="ECO:0000256" key="3">
    <source>
        <dbReference type="ARBA" id="ARBA00022677"/>
    </source>
</evidence>
<protein>
    <recommendedName>
        <fullName evidence="8">Lipid droplet-associated hydrolase</fullName>
    </recommendedName>
</protein>
<keyword evidence="7" id="KW-1185">Reference proteome</keyword>
<evidence type="ECO:0008006" key="8">
    <source>
        <dbReference type="Google" id="ProtNLM"/>
    </source>
</evidence>
<dbReference type="SUPFAM" id="SSF53474">
    <property type="entry name" value="alpha/beta-Hydrolases"/>
    <property type="match status" value="1"/>
</dbReference>
<dbReference type="Pfam" id="PF10230">
    <property type="entry name" value="LIDHydrolase"/>
    <property type="match status" value="1"/>
</dbReference>
<dbReference type="Gene3D" id="3.40.50.1820">
    <property type="entry name" value="alpha/beta hydrolase"/>
    <property type="match status" value="1"/>
</dbReference>
<dbReference type="InterPro" id="IPR029058">
    <property type="entry name" value="AB_hydrolase_fold"/>
</dbReference>
<dbReference type="AlphaFoldDB" id="A0A8H8BW50"/>
<dbReference type="GO" id="GO:0019915">
    <property type="term" value="P:lipid storage"/>
    <property type="evidence" value="ECO:0007669"/>
    <property type="project" value="InterPro"/>
</dbReference>
<reference evidence="6" key="1">
    <citation type="submission" date="2021-02" db="EMBL/GenBank/DDBJ databases">
        <title>Genome sequence Cadophora malorum strain M34.</title>
        <authorList>
            <person name="Stefanovic E."/>
            <person name="Vu D."/>
            <person name="Scully C."/>
            <person name="Dijksterhuis J."/>
            <person name="Roader J."/>
            <person name="Houbraken J."/>
        </authorList>
    </citation>
    <scope>NUCLEOTIDE SEQUENCE</scope>
    <source>
        <strain evidence="6">M34</strain>
    </source>
</reference>
<gene>
    <name evidence="6" type="ORF">IFR04_000652</name>
</gene>
<dbReference type="OrthoDB" id="448051at2759"/>